<protein>
    <submittedName>
        <fullName evidence="2">Uncharacterized protein</fullName>
    </submittedName>
</protein>
<proteinExistence type="predicted"/>
<organism evidence="2">
    <name type="scientific">uncultured marine virus</name>
    <dbReference type="NCBI Taxonomy" id="186617"/>
    <lineage>
        <taxon>Viruses</taxon>
        <taxon>environmental samples</taxon>
    </lineage>
</organism>
<name>A0A0F7L9L5_9VIRU</name>
<accession>A0A0F7L9L5</accession>
<reference evidence="2" key="2">
    <citation type="submission" date="2015-03" db="EMBL/GenBank/DDBJ databases">
        <authorList>
            <person name="Chow C.-E.T."/>
            <person name="Winget D.M."/>
            <person name="White R.A.III."/>
            <person name="Hallam S.J."/>
            <person name="Suttle C.A."/>
        </authorList>
    </citation>
    <scope>NUCLEOTIDE SEQUENCE</scope>
    <source>
        <strain evidence="2">Oxic1_6</strain>
    </source>
</reference>
<evidence type="ECO:0000313" key="2">
    <source>
        <dbReference type="EMBL" id="AKH48067.1"/>
    </source>
</evidence>
<feature type="region of interest" description="Disordered" evidence="1">
    <location>
        <begin position="24"/>
        <end position="48"/>
    </location>
</feature>
<sequence length="80" mass="8915">MTHRACIECDHKYNGVLTCPECGGAGEPLPQGRPRGRPPVDDKRTRRVGMNADEWARVQEMACADGYASTSKWVRERLGL</sequence>
<dbReference type="EMBL" id="KR029601">
    <property type="protein sequence ID" value="AKH48067.1"/>
    <property type="molecule type" value="Genomic_DNA"/>
</dbReference>
<reference evidence="2" key="1">
    <citation type="journal article" date="2015" name="Front. Microbiol.">
        <title>Combining genomic sequencing methods to explore viral diversity and reveal potential virus-host interactions.</title>
        <authorList>
            <person name="Chow C.E."/>
            <person name="Winget D.M."/>
            <person name="White R.A.III."/>
            <person name="Hallam S.J."/>
            <person name="Suttle C.A."/>
        </authorList>
    </citation>
    <scope>NUCLEOTIDE SEQUENCE</scope>
    <source>
        <strain evidence="2">Oxic1_6</strain>
    </source>
</reference>
<evidence type="ECO:0000256" key="1">
    <source>
        <dbReference type="SAM" id="MobiDB-lite"/>
    </source>
</evidence>